<dbReference type="AlphaFoldDB" id="A0A2C5X9X9"/>
<evidence type="ECO:0000259" key="3">
    <source>
        <dbReference type="PROSITE" id="PS51723"/>
    </source>
</evidence>
<name>A0A2C5X9X9_9HYPO</name>
<dbReference type="PANTHER" id="PTHR15730:SF5">
    <property type="entry name" value="SI:CH211-210B2.2-RELATED"/>
    <property type="match status" value="1"/>
</dbReference>
<sequence length="586" mass="65980">MRYSLLAFALPLAVAGPQGMFQLATFYALPTSTYFFPGYPQNVAFTITSNLSKATSIVIESSLLPEHVGWSSVGQPCQGTEPGASIIHCEMSIDTFRGFPTLSFEIEESLKEPLMITFYAKAYSQEAGSSNTTIVYSAESTIKWKSDSQLVKESSYFTQRNSSIYPQPRTIKVPALPNAVDERQRLKQALLWADFHPTGFYLNPYVPLPVNVSGVSNYGPRPEILVGTPSLIYNHKEDLDRVNHSLVRHELNNGKNVIIDSNGGIMYIRYVFAADQEKPPPITITLEGGAAAQPIPFFREGITTNQEWIHMMINSHVPYVEHAGKHVIITGHLFDAYPVAYNNGQDQQVLLNTYKDIIAAQDAISGLNATASDSLDRPSPLRPMVVQGSRKRYADSADYRAAIGAQQVNTQHIWSSFTLEQSWKVWHELGHQRQHTMTWSWSNVTEVTVNIYSLAASRFFREGKPGLEHGRIAEWESAREYLGGQDKDFDGADHFVQLVMFEQLRVLFGDEFYHMLHQRSRRARALDTDADKKHYFMKEAAMIAKMDLASFFTTWGLKPEERTIDAMKSQPKPKKDYTATPVFGGH</sequence>
<evidence type="ECO:0000313" key="4">
    <source>
        <dbReference type="EMBL" id="PHH63639.1"/>
    </source>
</evidence>
<feature type="region of interest" description="Disordered" evidence="1">
    <location>
        <begin position="566"/>
        <end position="586"/>
    </location>
</feature>
<feature type="chain" id="PRO_5012293283" description="Peptidase M60 domain-containing protein" evidence="2">
    <location>
        <begin position="16"/>
        <end position="586"/>
    </location>
</feature>
<dbReference type="EMBL" id="NJET01000045">
    <property type="protein sequence ID" value="PHH63639.1"/>
    <property type="molecule type" value="Genomic_DNA"/>
</dbReference>
<proteinExistence type="predicted"/>
<dbReference type="Gene3D" id="1.10.390.30">
    <property type="entry name" value="Peptidase M60, enhancin-like domain 3"/>
    <property type="match status" value="1"/>
</dbReference>
<dbReference type="InterPro" id="IPR031161">
    <property type="entry name" value="Peptidase_M60_dom"/>
</dbReference>
<dbReference type="Pfam" id="PF17291">
    <property type="entry name" value="M60-like_N"/>
    <property type="match status" value="1"/>
</dbReference>
<gene>
    <name evidence="4" type="ORF">CDD81_5620</name>
</gene>
<dbReference type="Pfam" id="PF13402">
    <property type="entry name" value="Peptidase_M60"/>
    <property type="match status" value="1"/>
</dbReference>
<feature type="domain" description="Peptidase M60" evidence="3">
    <location>
        <begin position="193"/>
        <end position="509"/>
    </location>
</feature>
<feature type="signal peptide" evidence="2">
    <location>
        <begin position="1"/>
        <end position="15"/>
    </location>
</feature>
<keyword evidence="2" id="KW-0732">Signal</keyword>
<keyword evidence="5" id="KW-1185">Reference proteome</keyword>
<reference evidence="4 5" key="1">
    <citation type="submission" date="2017-06" db="EMBL/GenBank/DDBJ databases">
        <title>Ant-infecting Ophiocordyceps genomes reveal a high diversity of potential behavioral manipulation genes and a possible major role for enterotoxins.</title>
        <authorList>
            <person name="De Bekker C."/>
            <person name="Evans H.C."/>
            <person name="Brachmann A."/>
            <person name="Hughes D.P."/>
        </authorList>
    </citation>
    <scope>NUCLEOTIDE SEQUENCE [LARGE SCALE GENOMIC DNA]</scope>
    <source>
        <strain evidence="4 5">Map64</strain>
    </source>
</reference>
<evidence type="ECO:0000256" key="1">
    <source>
        <dbReference type="SAM" id="MobiDB-lite"/>
    </source>
</evidence>
<protein>
    <recommendedName>
        <fullName evidence="3">Peptidase M60 domain-containing protein</fullName>
    </recommendedName>
</protein>
<dbReference type="Proteomes" id="UP000226192">
    <property type="component" value="Unassembled WGS sequence"/>
</dbReference>
<dbReference type="OrthoDB" id="10260387at2759"/>
<dbReference type="InterPro" id="IPR042279">
    <property type="entry name" value="Pep_M60_3"/>
</dbReference>
<dbReference type="Gene3D" id="2.60.120.1250">
    <property type="entry name" value="Peptidase M60, enhancin-like domain 1"/>
    <property type="match status" value="1"/>
</dbReference>
<dbReference type="PROSITE" id="PS51723">
    <property type="entry name" value="PEPTIDASE_M60"/>
    <property type="match status" value="1"/>
</dbReference>
<dbReference type="Gene3D" id="3.40.390.80">
    <property type="entry name" value="Peptidase M60, enhancin-like domain 2"/>
    <property type="match status" value="1"/>
</dbReference>
<evidence type="ECO:0000313" key="5">
    <source>
        <dbReference type="Proteomes" id="UP000226192"/>
    </source>
</evidence>
<organism evidence="4 5">
    <name type="scientific">Ophiocordyceps australis</name>
    <dbReference type="NCBI Taxonomy" id="1399860"/>
    <lineage>
        <taxon>Eukaryota</taxon>
        <taxon>Fungi</taxon>
        <taxon>Dikarya</taxon>
        <taxon>Ascomycota</taxon>
        <taxon>Pezizomycotina</taxon>
        <taxon>Sordariomycetes</taxon>
        <taxon>Hypocreomycetidae</taxon>
        <taxon>Hypocreales</taxon>
        <taxon>Ophiocordycipitaceae</taxon>
        <taxon>Ophiocordyceps</taxon>
    </lineage>
</organism>
<evidence type="ECO:0000256" key="2">
    <source>
        <dbReference type="SAM" id="SignalP"/>
    </source>
</evidence>
<dbReference type="InterPro" id="IPR035423">
    <property type="entry name" value="M60-like_N"/>
</dbReference>
<comment type="caution">
    <text evidence="4">The sequence shown here is derived from an EMBL/GenBank/DDBJ whole genome shotgun (WGS) entry which is preliminary data.</text>
</comment>
<dbReference type="SMART" id="SM01276">
    <property type="entry name" value="M60-like"/>
    <property type="match status" value="1"/>
</dbReference>
<accession>A0A2C5X9X9</accession>
<dbReference type="PANTHER" id="PTHR15730">
    <property type="entry name" value="EXPERIMENTAL AUTOIMMUNE PROSTATITIS ANTIGEN 2-RELATED"/>
    <property type="match status" value="1"/>
</dbReference>
<dbReference type="InterPro" id="IPR051244">
    <property type="entry name" value="TCAF"/>
</dbReference>